<protein>
    <submittedName>
        <fullName evidence="3">SDR family NAD(P)-dependent oxidoreductase</fullName>
    </submittedName>
</protein>
<dbReference type="GO" id="GO:0016491">
    <property type="term" value="F:oxidoreductase activity"/>
    <property type="evidence" value="ECO:0007669"/>
    <property type="project" value="UniProtKB-KW"/>
</dbReference>
<name>A0A6G7VMQ4_9RHOB</name>
<evidence type="ECO:0000313" key="3">
    <source>
        <dbReference type="EMBL" id="QIK41373.1"/>
    </source>
</evidence>
<keyword evidence="2" id="KW-0560">Oxidoreductase</keyword>
<comment type="similarity">
    <text evidence="1">Belongs to the short-chain dehydrogenases/reductases (SDR) family.</text>
</comment>
<dbReference type="GO" id="GO:0016020">
    <property type="term" value="C:membrane"/>
    <property type="evidence" value="ECO:0007669"/>
    <property type="project" value="TreeGrafter"/>
</dbReference>
<dbReference type="Proteomes" id="UP000500791">
    <property type="component" value="Chromosome"/>
</dbReference>
<dbReference type="EMBL" id="CP049811">
    <property type="protein sequence ID" value="QIK41373.1"/>
    <property type="molecule type" value="Genomic_DNA"/>
</dbReference>
<sequence length="223" mass="23304">MTQETTQNLAGRIVLVTGASRGLGRGVAIAAAASGAHVVALARTVGALEELADEIDALPGGVTLVPLDITDDAGLQRMCLALHERWGRVDAWVHTAIYAAPLSPAAHVAVKELDKSIATNVRAAQRLVTMVEPLLKASDSGHAILADDPAAGTAYHGGYGASKAAQRALWQSWQAETQKLGPKVTLHVPAPMATAVRARFHPGENRDVLADVRAEGEKLVALL</sequence>
<dbReference type="RefSeq" id="WP_166192022.1">
    <property type="nucleotide sequence ID" value="NZ_CP049811.1"/>
</dbReference>
<dbReference type="PRINTS" id="PR00081">
    <property type="entry name" value="GDHRDH"/>
</dbReference>
<dbReference type="InterPro" id="IPR002347">
    <property type="entry name" value="SDR_fam"/>
</dbReference>
<proteinExistence type="inferred from homology"/>
<dbReference type="PANTHER" id="PTHR44196:SF4">
    <property type="entry name" value="SHORT CHAIN DEHYDROGENASE"/>
    <property type="match status" value="1"/>
</dbReference>
<dbReference type="AlphaFoldDB" id="A0A6G7VMQ4"/>
<reference evidence="3 4" key="1">
    <citation type="submission" date="2020-03" db="EMBL/GenBank/DDBJ databases">
        <title>Complete genome sequence of Monaibacterium sp. ALG8 with diverse plasmids.</title>
        <authorList>
            <person name="Sun C."/>
        </authorList>
    </citation>
    <scope>NUCLEOTIDE SEQUENCE [LARGE SCALE GENOMIC DNA]</scope>
    <source>
        <strain evidence="3 4">ALG8</strain>
    </source>
</reference>
<keyword evidence="4" id="KW-1185">Reference proteome</keyword>
<evidence type="ECO:0000256" key="1">
    <source>
        <dbReference type="ARBA" id="ARBA00006484"/>
    </source>
</evidence>
<dbReference type="Pfam" id="PF00106">
    <property type="entry name" value="adh_short"/>
    <property type="match status" value="1"/>
</dbReference>
<gene>
    <name evidence="3" type="ORF">G8E03_11690</name>
</gene>
<evidence type="ECO:0000256" key="2">
    <source>
        <dbReference type="ARBA" id="ARBA00023002"/>
    </source>
</evidence>
<accession>A0A6G7VMQ4</accession>
<dbReference type="PANTHER" id="PTHR44196">
    <property type="entry name" value="DEHYDROGENASE/REDUCTASE SDR FAMILY MEMBER 7B"/>
    <property type="match status" value="1"/>
</dbReference>
<dbReference type="CDD" id="cd05233">
    <property type="entry name" value="SDR_c"/>
    <property type="match status" value="1"/>
</dbReference>
<dbReference type="SUPFAM" id="SSF51735">
    <property type="entry name" value="NAD(P)-binding Rossmann-fold domains"/>
    <property type="match status" value="1"/>
</dbReference>
<dbReference type="Gene3D" id="3.40.50.720">
    <property type="entry name" value="NAD(P)-binding Rossmann-like Domain"/>
    <property type="match status" value="1"/>
</dbReference>
<organism evidence="3 4">
    <name type="scientific">Pontivivens nitratireducens</name>
    <dbReference type="NCBI Taxonomy" id="2758038"/>
    <lineage>
        <taxon>Bacteria</taxon>
        <taxon>Pseudomonadati</taxon>
        <taxon>Pseudomonadota</taxon>
        <taxon>Alphaproteobacteria</taxon>
        <taxon>Rhodobacterales</taxon>
        <taxon>Paracoccaceae</taxon>
        <taxon>Pontivivens</taxon>
    </lineage>
</organism>
<dbReference type="KEGG" id="mon:G8E03_11690"/>
<evidence type="ECO:0000313" key="4">
    <source>
        <dbReference type="Proteomes" id="UP000500791"/>
    </source>
</evidence>
<dbReference type="InterPro" id="IPR036291">
    <property type="entry name" value="NAD(P)-bd_dom_sf"/>
</dbReference>